<reference evidence="2 3" key="1">
    <citation type="submission" date="2019-04" db="EMBL/GenBank/DDBJ databases">
        <authorList>
            <consortium name="DOE Joint Genome Institute"/>
            <person name="Mondo S."/>
            <person name="Kjaerbolling I."/>
            <person name="Vesth T."/>
            <person name="Frisvad J.C."/>
            <person name="Nybo J.L."/>
            <person name="Theobald S."/>
            <person name="Kildgaard S."/>
            <person name="Isbrandt T."/>
            <person name="Kuo A."/>
            <person name="Sato A."/>
            <person name="Lyhne E.K."/>
            <person name="Kogle M.E."/>
            <person name="Wiebenga A."/>
            <person name="Kun R.S."/>
            <person name="Lubbers R.J."/>
            <person name="Makela M.R."/>
            <person name="Barry K."/>
            <person name="Chovatia M."/>
            <person name="Clum A."/>
            <person name="Daum C."/>
            <person name="Haridas S."/>
            <person name="He G."/>
            <person name="LaButti K."/>
            <person name="Lipzen A."/>
            <person name="Riley R."/>
            <person name="Salamov A."/>
            <person name="Simmons B.A."/>
            <person name="Magnuson J.K."/>
            <person name="Henrissat B."/>
            <person name="Mortensen U.H."/>
            <person name="Larsen T.O."/>
            <person name="Devries R.P."/>
            <person name="Grigoriev I.V."/>
            <person name="Machida M."/>
            <person name="Baker S.E."/>
            <person name="Andersen M.R."/>
            <person name="Cantor M.N."/>
            <person name="Hua S.X."/>
        </authorList>
    </citation>
    <scope>NUCLEOTIDE SEQUENCE [LARGE SCALE GENOMIC DNA]</scope>
    <source>
        <strain evidence="2 3">CBS 119388</strain>
    </source>
</reference>
<feature type="domain" description="Protein kinase" evidence="1">
    <location>
        <begin position="10"/>
        <end position="207"/>
    </location>
</feature>
<dbReference type="AlphaFoldDB" id="A0A5N7DE14"/>
<keyword evidence="3" id="KW-1185">Reference proteome</keyword>
<evidence type="ECO:0000313" key="3">
    <source>
        <dbReference type="Proteomes" id="UP000325579"/>
    </source>
</evidence>
<dbReference type="InterPro" id="IPR011009">
    <property type="entry name" value="Kinase-like_dom_sf"/>
</dbReference>
<dbReference type="RefSeq" id="XP_031941582.1">
    <property type="nucleotide sequence ID" value="XM_032089574.1"/>
</dbReference>
<protein>
    <recommendedName>
        <fullName evidence="1">Protein kinase domain-containing protein</fullName>
    </recommendedName>
</protein>
<name>A0A5N7DE14_9EURO</name>
<gene>
    <name evidence="2" type="ORF">BDV37DRAFT_294105</name>
</gene>
<evidence type="ECO:0000259" key="1">
    <source>
        <dbReference type="PROSITE" id="PS50011"/>
    </source>
</evidence>
<organism evidence="2 3">
    <name type="scientific">Aspergillus pseudonomiae</name>
    <dbReference type="NCBI Taxonomy" id="1506151"/>
    <lineage>
        <taxon>Eukaryota</taxon>
        <taxon>Fungi</taxon>
        <taxon>Dikarya</taxon>
        <taxon>Ascomycota</taxon>
        <taxon>Pezizomycotina</taxon>
        <taxon>Eurotiomycetes</taxon>
        <taxon>Eurotiomycetidae</taxon>
        <taxon>Eurotiales</taxon>
        <taxon>Aspergillaceae</taxon>
        <taxon>Aspergillus</taxon>
        <taxon>Aspergillus subgen. Circumdati</taxon>
    </lineage>
</organism>
<dbReference type="Proteomes" id="UP000325579">
    <property type="component" value="Unassembled WGS sequence"/>
</dbReference>
<evidence type="ECO:0000313" key="2">
    <source>
        <dbReference type="EMBL" id="KAE8404263.1"/>
    </source>
</evidence>
<dbReference type="GO" id="GO:0004672">
    <property type="term" value="F:protein kinase activity"/>
    <property type="evidence" value="ECO:0007669"/>
    <property type="project" value="InterPro"/>
</dbReference>
<dbReference type="GO" id="GO:0005524">
    <property type="term" value="F:ATP binding"/>
    <property type="evidence" value="ECO:0007669"/>
    <property type="project" value="InterPro"/>
</dbReference>
<dbReference type="GeneID" id="43674265"/>
<sequence length="207" mass="23651">MNKSRYLGDIQILEKLHSTETSEIFRVVFHKIEYCLKVFHIGDDPGLAGDGRDLCRYRCESQAYQALHIHGACRLGTVPYFYGLFDSFDPEVLRPEFDWFKNDKFFPCAILLEYLPNAISFKSASLAPESVSMAVDGLKTIHNTGVIHNDALPKNVLIVPGTASQRVVWIDFDISIVFSAKGTRGLLNLNDEAEWEVRFFESRVRKW</sequence>
<dbReference type="PROSITE" id="PS50011">
    <property type="entry name" value="PROTEIN_KINASE_DOM"/>
    <property type="match status" value="1"/>
</dbReference>
<proteinExistence type="predicted"/>
<dbReference type="SUPFAM" id="SSF56112">
    <property type="entry name" value="Protein kinase-like (PK-like)"/>
    <property type="match status" value="1"/>
</dbReference>
<dbReference type="Gene3D" id="1.10.510.10">
    <property type="entry name" value="Transferase(Phosphotransferase) domain 1"/>
    <property type="match status" value="1"/>
</dbReference>
<dbReference type="EMBL" id="ML736769">
    <property type="protein sequence ID" value="KAE8404263.1"/>
    <property type="molecule type" value="Genomic_DNA"/>
</dbReference>
<dbReference type="OrthoDB" id="4185642at2759"/>
<accession>A0A5N7DE14</accession>
<dbReference type="InterPro" id="IPR000719">
    <property type="entry name" value="Prot_kinase_dom"/>
</dbReference>